<evidence type="ECO:0000256" key="1">
    <source>
        <dbReference type="ARBA" id="ARBA00022670"/>
    </source>
</evidence>
<name>A0ABY4DV47_9NEIS</name>
<reference evidence="9 10" key="1">
    <citation type="journal article" date="2022" name="Res Sq">
        <title>Evolution of multicellular longitudinally dividing oral cavity symbionts (Neisseriaceae).</title>
        <authorList>
            <person name="Nyongesa S."/>
            <person name="Weber P."/>
            <person name="Bernet E."/>
            <person name="Pullido F."/>
            <person name="Nieckarz M."/>
            <person name="Delaby M."/>
            <person name="Nieves C."/>
            <person name="Viehboeck T."/>
            <person name="Krause N."/>
            <person name="Rivera-Millot A."/>
            <person name="Nakamura A."/>
            <person name="Vischer N."/>
            <person name="VanNieuwenhze M."/>
            <person name="Brun Y."/>
            <person name="Cava F."/>
            <person name="Bulgheresi S."/>
            <person name="Veyrier F."/>
        </authorList>
    </citation>
    <scope>NUCLEOTIDE SEQUENCE [LARGE SCALE GENOMIC DNA]</scope>
    <source>
        <strain evidence="9 10">CCUG 63373m</strain>
    </source>
</reference>
<sequence length="272" mass="29774">MKFENHRFDERLNPNIAHEHPLKELGRMVMWLAAAGLAILLAVELLVRTLPYTVSLQNESRWFSPLAAPLLADIREDAGMQALADKIAASMQMPQGSVTVHIGNDEMVNAFATFGGHVVMMQGLLDVLPSEEAVAAVLAHEIGHIRARDPLRGVSRSLLLDIIGSAVLGGDGFSSLGYLENLRYSRDLEEAADAGAVRFSAAEYGHTGGVVEMLEVLAELSAQQQMPAHTPDWLSTHPRPQARLAAVRKLARQAAYAEHKPARPNRWQRPSE</sequence>
<dbReference type="Pfam" id="PF01435">
    <property type="entry name" value="Peptidase_M48"/>
    <property type="match status" value="1"/>
</dbReference>
<accession>A0ABY4DV47</accession>
<organism evidence="9 10">
    <name type="scientific">Uruburuella testudinis</name>
    <dbReference type="NCBI Taxonomy" id="1282863"/>
    <lineage>
        <taxon>Bacteria</taxon>
        <taxon>Pseudomonadati</taxon>
        <taxon>Pseudomonadota</taxon>
        <taxon>Betaproteobacteria</taxon>
        <taxon>Neisseriales</taxon>
        <taxon>Neisseriaceae</taxon>
        <taxon>Uruburuella</taxon>
    </lineage>
</organism>
<dbReference type="InterPro" id="IPR051156">
    <property type="entry name" value="Mito/Outer_Membr_Metalloprot"/>
</dbReference>
<keyword evidence="7" id="KW-1133">Transmembrane helix</keyword>
<dbReference type="EMBL" id="CP091508">
    <property type="protein sequence ID" value="UOO82589.1"/>
    <property type="molecule type" value="Genomic_DNA"/>
</dbReference>
<feature type="transmembrane region" description="Helical" evidence="7">
    <location>
        <begin position="28"/>
        <end position="47"/>
    </location>
</feature>
<dbReference type="InterPro" id="IPR001915">
    <property type="entry name" value="Peptidase_M48"/>
</dbReference>
<keyword evidence="2" id="KW-0479">Metal-binding</keyword>
<dbReference type="Proteomes" id="UP000829817">
    <property type="component" value="Chromosome"/>
</dbReference>
<dbReference type="RefSeq" id="WP_244786445.1">
    <property type="nucleotide sequence ID" value="NZ_CP091508.1"/>
</dbReference>
<dbReference type="CDD" id="cd07324">
    <property type="entry name" value="M48C_Oma1-like"/>
    <property type="match status" value="1"/>
</dbReference>
<evidence type="ECO:0000259" key="8">
    <source>
        <dbReference type="Pfam" id="PF01435"/>
    </source>
</evidence>
<keyword evidence="5 6" id="KW-0482">Metalloprotease</keyword>
<gene>
    <name evidence="9" type="ORF">LVJ83_03775</name>
</gene>
<keyword evidence="7" id="KW-0812">Transmembrane</keyword>
<keyword evidence="3 6" id="KW-0378">Hydrolase</keyword>
<dbReference type="Gene3D" id="3.30.2010.10">
    <property type="entry name" value="Metalloproteases ('zincins'), catalytic domain"/>
    <property type="match status" value="1"/>
</dbReference>
<dbReference type="PANTHER" id="PTHR22726:SF1">
    <property type="entry name" value="METALLOENDOPEPTIDASE OMA1, MITOCHONDRIAL"/>
    <property type="match status" value="1"/>
</dbReference>
<feature type="domain" description="Peptidase M48" evidence="8">
    <location>
        <begin position="77"/>
        <end position="250"/>
    </location>
</feature>
<keyword evidence="4 6" id="KW-0862">Zinc</keyword>
<evidence type="ECO:0000313" key="10">
    <source>
        <dbReference type="Proteomes" id="UP000829817"/>
    </source>
</evidence>
<comment type="cofactor">
    <cofactor evidence="6">
        <name>Zn(2+)</name>
        <dbReference type="ChEBI" id="CHEBI:29105"/>
    </cofactor>
    <text evidence="6">Binds 1 zinc ion per subunit.</text>
</comment>
<evidence type="ECO:0000256" key="7">
    <source>
        <dbReference type="SAM" id="Phobius"/>
    </source>
</evidence>
<proteinExistence type="inferred from homology"/>
<evidence type="ECO:0000313" key="9">
    <source>
        <dbReference type="EMBL" id="UOO82589.1"/>
    </source>
</evidence>
<evidence type="ECO:0000256" key="3">
    <source>
        <dbReference type="ARBA" id="ARBA00022801"/>
    </source>
</evidence>
<comment type="similarity">
    <text evidence="6">Belongs to the peptidase M48 family.</text>
</comment>
<protein>
    <submittedName>
        <fullName evidence="9">M48 family metallopeptidase</fullName>
    </submittedName>
</protein>
<evidence type="ECO:0000256" key="5">
    <source>
        <dbReference type="ARBA" id="ARBA00023049"/>
    </source>
</evidence>
<keyword evidence="7" id="KW-0472">Membrane</keyword>
<evidence type="ECO:0000256" key="4">
    <source>
        <dbReference type="ARBA" id="ARBA00022833"/>
    </source>
</evidence>
<dbReference type="PANTHER" id="PTHR22726">
    <property type="entry name" value="METALLOENDOPEPTIDASE OMA1"/>
    <property type="match status" value="1"/>
</dbReference>
<evidence type="ECO:0000256" key="6">
    <source>
        <dbReference type="RuleBase" id="RU003983"/>
    </source>
</evidence>
<keyword evidence="1 6" id="KW-0645">Protease</keyword>
<keyword evidence="10" id="KW-1185">Reference proteome</keyword>
<evidence type="ECO:0000256" key="2">
    <source>
        <dbReference type="ARBA" id="ARBA00022723"/>
    </source>
</evidence>